<evidence type="ECO:0000256" key="2">
    <source>
        <dbReference type="ARBA" id="ARBA00022692"/>
    </source>
</evidence>
<organism evidence="8 9">
    <name type="scientific">Aureimonas altamirensis DSM 21988</name>
    <dbReference type="NCBI Taxonomy" id="1121026"/>
    <lineage>
        <taxon>Bacteria</taxon>
        <taxon>Pseudomonadati</taxon>
        <taxon>Pseudomonadota</taxon>
        <taxon>Alphaproteobacteria</taxon>
        <taxon>Hyphomicrobiales</taxon>
        <taxon>Aurantimonadaceae</taxon>
        <taxon>Aureimonas</taxon>
    </lineage>
</organism>
<evidence type="ECO:0000313" key="8">
    <source>
        <dbReference type="EMBL" id="SHJ08915.1"/>
    </source>
</evidence>
<dbReference type="RefSeq" id="WP_060604751.1">
    <property type="nucleotide sequence ID" value="NZ_FQZC01000002.1"/>
</dbReference>
<dbReference type="InterPro" id="IPR010445">
    <property type="entry name" value="LapA_dom"/>
</dbReference>
<reference evidence="8 9" key="1">
    <citation type="submission" date="2016-11" db="EMBL/GenBank/DDBJ databases">
        <authorList>
            <person name="Varghese N."/>
            <person name="Submissions S."/>
        </authorList>
    </citation>
    <scope>NUCLEOTIDE SEQUENCE [LARGE SCALE GENOMIC DNA]</scope>
    <source>
        <strain evidence="8 9">DSM 21988</strain>
    </source>
</reference>
<proteinExistence type="predicted"/>
<keyword evidence="3 6" id="KW-1133">Transmembrane helix</keyword>
<feature type="transmembrane region" description="Helical" evidence="6">
    <location>
        <begin position="46"/>
        <end position="70"/>
    </location>
</feature>
<evidence type="ECO:0000256" key="6">
    <source>
        <dbReference type="SAM" id="Phobius"/>
    </source>
</evidence>
<evidence type="ECO:0000259" key="7">
    <source>
        <dbReference type="Pfam" id="PF06305"/>
    </source>
</evidence>
<keyword evidence="2 6" id="KW-0812">Transmembrane</keyword>
<sequence length="130" mass="14238">MLSKLLTLLIGLPLAVLLIVFCVVNRQPTTISLDMFGTTPSLSLTLPLFVLLLLCVIAGLLLGGVGTWLTQSHYRAKSARRRREIEGLKHEVEVSQERLRRLREERDRDLSAGPALAAPTGQQAIAASQP</sequence>
<evidence type="ECO:0000256" key="5">
    <source>
        <dbReference type="SAM" id="MobiDB-lite"/>
    </source>
</evidence>
<name>A0ABY1IF92_9HYPH</name>
<keyword evidence="1" id="KW-1003">Cell membrane</keyword>
<dbReference type="EMBL" id="FQZC01000002">
    <property type="protein sequence ID" value="SHJ08915.1"/>
    <property type="molecule type" value="Genomic_DNA"/>
</dbReference>
<evidence type="ECO:0000256" key="4">
    <source>
        <dbReference type="ARBA" id="ARBA00023136"/>
    </source>
</evidence>
<dbReference type="Pfam" id="PF06305">
    <property type="entry name" value="LapA_dom"/>
    <property type="match status" value="1"/>
</dbReference>
<keyword evidence="9" id="KW-1185">Reference proteome</keyword>
<evidence type="ECO:0000313" key="9">
    <source>
        <dbReference type="Proteomes" id="UP000184290"/>
    </source>
</evidence>
<evidence type="ECO:0000256" key="1">
    <source>
        <dbReference type="ARBA" id="ARBA00022475"/>
    </source>
</evidence>
<feature type="region of interest" description="Disordered" evidence="5">
    <location>
        <begin position="103"/>
        <end position="130"/>
    </location>
</feature>
<gene>
    <name evidence="8" type="ORF">SAMN02745911_1642</name>
</gene>
<accession>A0ABY1IF92</accession>
<comment type="caution">
    <text evidence="8">The sequence shown here is derived from an EMBL/GenBank/DDBJ whole genome shotgun (WGS) entry which is preliminary data.</text>
</comment>
<feature type="compositionally biased region" description="Polar residues" evidence="5">
    <location>
        <begin position="120"/>
        <end position="130"/>
    </location>
</feature>
<keyword evidence="4 6" id="KW-0472">Membrane</keyword>
<dbReference type="Proteomes" id="UP000184290">
    <property type="component" value="Unassembled WGS sequence"/>
</dbReference>
<evidence type="ECO:0000256" key="3">
    <source>
        <dbReference type="ARBA" id="ARBA00022989"/>
    </source>
</evidence>
<feature type="domain" description="Lipopolysaccharide assembly protein A" evidence="7">
    <location>
        <begin position="25"/>
        <end position="92"/>
    </location>
</feature>
<protein>
    <recommendedName>
        <fullName evidence="7">Lipopolysaccharide assembly protein A domain-containing protein</fullName>
    </recommendedName>
</protein>